<dbReference type="Proteomes" id="UP000652761">
    <property type="component" value="Unassembled WGS sequence"/>
</dbReference>
<evidence type="ECO:0000256" key="3">
    <source>
        <dbReference type="ARBA" id="ARBA00022448"/>
    </source>
</evidence>
<dbReference type="GO" id="GO:0000139">
    <property type="term" value="C:Golgi membrane"/>
    <property type="evidence" value="ECO:0007669"/>
    <property type="project" value="UniProtKB-SubCell"/>
</dbReference>
<evidence type="ECO:0000256" key="8">
    <source>
        <dbReference type="ARBA" id="ARBA00023136"/>
    </source>
</evidence>
<dbReference type="GO" id="GO:0043001">
    <property type="term" value="P:Golgi to plasma membrane protein transport"/>
    <property type="evidence" value="ECO:0007669"/>
    <property type="project" value="TreeGrafter"/>
</dbReference>
<keyword evidence="4 9" id="KW-0812">Transmembrane</keyword>
<dbReference type="EMBL" id="NMUH01010743">
    <property type="protein sequence ID" value="MQM21215.1"/>
    <property type="molecule type" value="Genomic_DNA"/>
</dbReference>
<keyword evidence="8 9" id="KW-0472">Membrane</keyword>
<evidence type="ECO:0000256" key="1">
    <source>
        <dbReference type="ARBA" id="ARBA00004653"/>
    </source>
</evidence>
<dbReference type="OrthoDB" id="542931at2759"/>
<keyword evidence="5" id="KW-0653">Protein transport</keyword>
<keyword evidence="11" id="KW-1185">Reference proteome</keyword>
<gene>
    <name evidence="10" type="ORF">Taro_054250</name>
</gene>
<evidence type="ECO:0000256" key="6">
    <source>
        <dbReference type="ARBA" id="ARBA00022989"/>
    </source>
</evidence>
<comment type="caution">
    <text evidence="10">The sequence shown here is derived from an EMBL/GenBank/DDBJ whole genome shotgun (WGS) entry which is preliminary data.</text>
</comment>
<comment type="subcellular location">
    <subcellularLocation>
        <location evidence="1">Golgi apparatus membrane</location>
        <topology evidence="1">Multi-pass membrane protein</topology>
    </subcellularLocation>
</comment>
<proteinExistence type="inferred from homology"/>
<dbReference type="GO" id="GO:0034067">
    <property type="term" value="P:protein localization to Golgi apparatus"/>
    <property type="evidence" value="ECO:0007669"/>
    <property type="project" value="TreeGrafter"/>
</dbReference>
<evidence type="ECO:0000256" key="2">
    <source>
        <dbReference type="ARBA" id="ARBA00008160"/>
    </source>
</evidence>
<keyword evidence="7" id="KW-0333">Golgi apparatus</keyword>
<name>A0A843XQI8_COLES</name>
<protein>
    <submittedName>
        <fullName evidence="10">Uncharacterized protein</fullName>
    </submittedName>
</protein>
<dbReference type="GO" id="GO:0005802">
    <property type="term" value="C:trans-Golgi network"/>
    <property type="evidence" value="ECO:0007669"/>
    <property type="project" value="TreeGrafter"/>
</dbReference>
<comment type="similarity">
    <text evidence="2">Belongs to the SYS1 family.</text>
</comment>
<evidence type="ECO:0000256" key="7">
    <source>
        <dbReference type="ARBA" id="ARBA00023034"/>
    </source>
</evidence>
<dbReference type="Pfam" id="PF09801">
    <property type="entry name" value="SYS1"/>
    <property type="match status" value="1"/>
</dbReference>
<dbReference type="GO" id="GO:0006895">
    <property type="term" value="P:Golgi to endosome transport"/>
    <property type="evidence" value="ECO:0007669"/>
    <property type="project" value="TreeGrafter"/>
</dbReference>
<reference evidence="10" key="1">
    <citation type="submission" date="2017-07" db="EMBL/GenBank/DDBJ databases">
        <title>Taro Niue Genome Assembly and Annotation.</title>
        <authorList>
            <person name="Atibalentja N."/>
            <person name="Keating K."/>
            <person name="Fields C.J."/>
        </authorList>
    </citation>
    <scope>NUCLEOTIDE SEQUENCE</scope>
    <source>
        <strain evidence="10">Niue_2</strain>
        <tissue evidence="10">Leaf</tissue>
    </source>
</reference>
<dbReference type="PANTHER" id="PTHR12952">
    <property type="entry name" value="SYS1"/>
    <property type="match status" value="1"/>
</dbReference>
<evidence type="ECO:0000256" key="5">
    <source>
        <dbReference type="ARBA" id="ARBA00022927"/>
    </source>
</evidence>
<feature type="transmembrane region" description="Helical" evidence="9">
    <location>
        <begin position="48"/>
        <end position="70"/>
    </location>
</feature>
<dbReference type="GO" id="GO:0005829">
    <property type="term" value="C:cytosol"/>
    <property type="evidence" value="ECO:0007669"/>
    <property type="project" value="GOC"/>
</dbReference>
<evidence type="ECO:0000256" key="9">
    <source>
        <dbReference type="SAM" id="Phobius"/>
    </source>
</evidence>
<evidence type="ECO:0000313" key="11">
    <source>
        <dbReference type="Proteomes" id="UP000652761"/>
    </source>
</evidence>
<accession>A0A843XQI8</accession>
<keyword evidence="3" id="KW-0813">Transport</keyword>
<sequence>MFYGVVVWDPWLIVSQIVCLQSLYYLTLGFLMSMLVGTRVSRMSLVYFFDYCTLTASTATGWCAIVSYLLSALAGCRLPARHVHARGVFAGDFMEALNVAGRHRSLFQTVL</sequence>
<evidence type="ECO:0000313" key="10">
    <source>
        <dbReference type="EMBL" id="MQM21215.1"/>
    </source>
</evidence>
<organism evidence="10 11">
    <name type="scientific">Colocasia esculenta</name>
    <name type="common">Wild taro</name>
    <name type="synonym">Arum esculentum</name>
    <dbReference type="NCBI Taxonomy" id="4460"/>
    <lineage>
        <taxon>Eukaryota</taxon>
        <taxon>Viridiplantae</taxon>
        <taxon>Streptophyta</taxon>
        <taxon>Embryophyta</taxon>
        <taxon>Tracheophyta</taxon>
        <taxon>Spermatophyta</taxon>
        <taxon>Magnoliopsida</taxon>
        <taxon>Liliopsida</taxon>
        <taxon>Araceae</taxon>
        <taxon>Aroideae</taxon>
        <taxon>Colocasieae</taxon>
        <taxon>Colocasia</taxon>
    </lineage>
</organism>
<dbReference type="AlphaFoldDB" id="A0A843XQI8"/>
<feature type="transmembrane region" description="Helical" evidence="9">
    <location>
        <begin position="12"/>
        <end position="36"/>
    </location>
</feature>
<keyword evidence="6 9" id="KW-1133">Transmembrane helix</keyword>
<dbReference type="InterPro" id="IPR019185">
    <property type="entry name" value="Integral_membrane_SYS1-rel"/>
</dbReference>
<dbReference type="PANTHER" id="PTHR12952:SF0">
    <property type="entry name" value="PROTEIN SYS1 HOMOLOG"/>
    <property type="match status" value="1"/>
</dbReference>
<evidence type="ECO:0000256" key="4">
    <source>
        <dbReference type="ARBA" id="ARBA00022692"/>
    </source>
</evidence>